<dbReference type="Proteomes" id="UP001595868">
    <property type="component" value="Unassembled WGS sequence"/>
</dbReference>
<dbReference type="Gene3D" id="3.40.50.12780">
    <property type="entry name" value="N-terminal domain of ligase-like"/>
    <property type="match status" value="1"/>
</dbReference>
<comment type="caution">
    <text evidence="2">The sequence shown here is derived from an EMBL/GenBank/DDBJ whole genome shotgun (WGS) entry which is preliminary data.</text>
</comment>
<keyword evidence="2" id="KW-0436">Ligase</keyword>
<dbReference type="SUPFAM" id="SSF56801">
    <property type="entry name" value="Acetyl-CoA synthetase-like"/>
    <property type="match status" value="1"/>
</dbReference>
<name>A0ABV8KES5_9ACTN</name>
<evidence type="ECO:0000313" key="3">
    <source>
        <dbReference type="Proteomes" id="UP001595868"/>
    </source>
</evidence>
<feature type="region of interest" description="Disordered" evidence="1">
    <location>
        <begin position="418"/>
        <end position="438"/>
    </location>
</feature>
<organism evidence="2 3">
    <name type="scientific">Micromonospora zhanjiangensis</name>
    <dbReference type="NCBI Taxonomy" id="1522057"/>
    <lineage>
        <taxon>Bacteria</taxon>
        <taxon>Bacillati</taxon>
        <taxon>Actinomycetota</taxon>
        <taxon>Actinomycetes</taxon>
        <taxon>Micromonosporales</taxon>
        <taxon>Micromonosporaceae</taxon>
        <taxon>Micromonospora</taxon>
    </lineage>
</organism>
<gene>
    <name evidence="2" type="ORF">ACFOX0_00805</name>
</gene>
<dbReference type="RefSeq" id="WP_377541418.1">
    <property type="nucleotide sequence ID" value="NZ_JBHSBN010000001.1"/>
</dbReference>
<dbReference type="GO" id="GO:0016874">
    <property type="term" value="F:ligase activity"/>
    <property type="evidence" value="ECO:0007669"/>
    <property type="project" value="UniProtKB-KW"/>
</dbReference>
<dbReference type="EMBL" id="JBHSBN010000001">
    <property type="protein sequence ID" value="MFC4104480.1"/>
    <property type="molecule type" value="Genomic_DNA"/>
</dbReference>
<evidence type="ECO:0000313" key="2">
    <source>
        <dbReference type="EMBL" id="MFC4104480.1"/>
    </source>
</evidence>
<sequence length="438" mass="47785">MWWNNPQARDAFETAHRQLHELTAAGFAADAVRRVQHEKLDALWDRAAAVPYYRDLPGFADRELDRLPVTGKDLLKSRPADFLRTDLTGAVKYYESSGSSGVPTPTPRLAEDVIANVIGVSPLWRRVLGAEPSRVASLLPSDVVPVADFVAATCEYLGHQLLRGYPFSVGMCDWDRLTALFTAYRPERVFAAPGVLAQWTRILKTRGVLAEVRASVRTVLLLGEVCLPGQRRKLALDWQADVLDVSYGSTETGTIAASCERGGLHLLGHGHLVELRDGDTVRPAEPGTSGELVDTTLNNHARPLLRYGTGDWVDVLPDPCGCGLPLPTLRVHGRGTDRVELRGTALTEHLVGSIVYDDPRLTGYLIQLKADGSRGRLVLERDVDVTEPDEVLATAAAKRFAEAGVVWDDVAVVRQLPAGSKSGGSQKSWKRTNLVTVP</sequence>
<reference evidence="3" key="1">
    <citation type="journal article" date="2019" name="Int. J. Syst. Evol. Microbiol.">
        <title>The Global Catalogue of Microorganisms (GCM) 10K type strain sequencing project: providing services to taxonomists for standard genome sequencing and annotation.</title>
        <authorList>
            <consortium name="The Broad Institute Genomics Platform"/>
            <consortium name="The Broad Institute Genome Sequencing Center for Infectious Disease"/>
            <person name="Wu L."/>
            <person name="Ma J."/>
        </authorList>
    </citation>
    <scope>NUCLEOTIDE SEQUENCE [LARGE SCALE GENOMIC DNA]</scope>
    <source>
        <strain evidence="3">2902at01</strain>
    </source>
</reference>
<accession>A0ABV8KES5</accession>
<dbReference type="PANTHER" id="PTHR43845:SF1">
    <property type="entry name" value="BLR5969 PROTEIN"/>
    <property type="match status" value="1"/>
</dbReference>
<dbReference type="PANTHER" id="PTHR43845">
    <property type="entry name" value="BLR5969 PROTEIN"/>
    <property type="match status" value="1"/>
</dbReference>
<protein>
    <submittedName>
        <fullName evidence="2">Phenylacetate--CoA ligase family protein</fullName>
    </submittedName>
</protein>
<proteinExistence type="predicted"/>
<keyword evidence="3" id="KW-1185">Reference proteome</keyword>
<dbReference type="InterPro" id="IPR042099">
    <property type="entry name" value="ANL_N_sf"/>
</dbReference>
<evidence type="ECO:0000256" key="1">
    <source>
        <dbReference type="SAM" id="MobiDB-lite"/>
    </source>
</evidence>